<accession>A0A381TEW5</accession>
<name>A0A381TEW5_9ZZZZ</name>
<proteinExistence type="predicted"/>
<evidence type="ECO:0000313" key="1">
    <source>
        <dbReference type="EMBL" id="SVA12483.1"/>
    </source>
</evidence>
<dbReference type="EMBL" id="UINC01004190">
    <property type="protein sequence ID" value="SVA12483.1"/>
    <property type="molecule type" value="Genomic_DNA"/>
</dbReference>
<sequence length="162" mass="19533">MSINIIKDDINELSMKSSRLIISFLDVKNFSIKRKISNSIHYTLVNYMESKCPFIINRETRKKMRKVYFSDDITLPSSEMKSLTQEIKHEVNEDEYLEIIQYKNCYNNQDLMKGLERRKKRRQKKRLNQLKICALNIQLQMEKKGRFNITTMIRREMVDGLW</sequence>
<protein>
    <submittedName>
        <fullName evidence="1">Uncharacterized protein</fullName>
    </submittedName>
</protein>
<gene>
    <name evidence="1" type="ORF">METZ01_LOCUS65337</name>
</gene>
<reference evidence="1" key="1">
    <citation type="submission" date="2018-05" db="EMBL/GenBank/DDBJ databases">
        <authorList>
            <person name="Lanie J.A."/>
            <person name="Ng W.-L."/>
            <person name="Kazmierczak K.M."/>
            <person name="Andrzejewski T.M."/>
            <person name="Davidsen T.M."/>
            <person name="Wayne K.J."/>
            <person name="Tettelin H."/>
            <person name="Glass J.I."/>
            <person name="Rusch D."/>
            <person name="Podicherti R."/>
            <person name="Tsui H.-C.T."/>
            <person name="Winkler M.E."/>
        </authorList>
    </citation>
    <scope>NUCLEOTIDE SEQUENCE</scope>
</reference>
<organism evidence="1">
    <name type="scientific">marine metagenome</name>
    <dbReference type="NCBI Taxonomy" id="408172"/>
    <lineage>
        <taxon>unclassified sequences</taxon>
        <taxon>metagenomes</taxon>
        <taxon>ecological metagenomes</taxon>
    </lineage>
</organism>
<dbReference type="AlphaFoldDB" id="A0A381TEW5"/>